<keyword evidence="3" id="KW-1185">Reference proteome</keyword>
<evidence type="ECO:0000313" key="2">
    <source>
        <dbReference type="EMBL" id="CAH2046788.1"/>
    </source>
</evidence>
<sequence>MWVLRGPSRRAGRARSRAPLRRRGRRQRNYLRSAIRMRTFTAKILLRAKILIHSCSNMAAAVPAPQTAVPVTCVTHTGARANTDGGRRDTDAALMPL</sequence>
<accession>A0ABN8I510</accession>
<feature type="non-terminal residue" evidence="2">
    <location>
        <position position="97"/>
    </location>
</feature>
<proteinExistence type="predicted"/>
<evidence type="ECO:0000313" key="3">
    <source>
        <dbReference type="Proteomes" id="UP000837857"/>
    </source>
</evidence>
<feature type="region of interest" description="Disordered" evidence="1">
    <location>
        <begin position="1"/>
        <end position="25"/>
    </location>
</feature>
<feature type="compositionally biased region" description="Basic residues" evidence="1">
    <location>
        <begin position="7"/>
        <end position="25"/>
    </location>
</feature>
<dbReference type="EMBL" id="OW152829">
    <property type="protein sequence ID" value="CAH2046788.1"/>
    <property type="molecule type" value="Genomic_DNA"/>
</dbReference>
<protein>
    <submittedName>
        <fullName evidence="2">Uncharacterized protein</fullName>
    </submittedName>
</protein>
<dbReference type="Proteomes" id="UP000837857">
    <property type="component" value="Chromosome 17"/>
</dbReference>
<gene>
    <name evidence="2" type="ORF">IPOD504_LOCUS5483</name>
</gene>
<organism evidence="2 3">
    <name type="scientific">Iphiclides podalirius</name>
    <name type="common">scarce swallowtail</name>
    <dbReference type="NCBI Taxonomy" id="110791"/>
    <lineage>
        <taxon>Eukaryota</taxon>
        <taxon>Metazoa</taxon>
        <taxon>Ecdysozoa</taxon>
        <taxon>Arthropoda</taxon>
        <taxon>Hexapoda</taxon>
        <taxon>Insecta</taxon>
        <taxon>Pterygota</taxon>
        <taxon>Neoptera</taxon>
        <taxon>Endopterygota</taxon>
        <taxon>Lepidoptera</taxon>
        <taxon>Glossata</taxon>
        <taxon>Ditrysia</taxon>
        <taxon>Papilionoidea</taxon>
        <taxon>Papilionidae</taxon>
        <taxon>Papilioninae</taxon>
        <taxon>Iphiclides</taxon>
    </lineage>
</organism>
<evidence type="ECO:0000256" key="1">
    <source>
        <dbReference type="SAM" id="MobiDB-lite"/>
    </source>
</evidence>
<name>A0ABN8I510_9NEOP</name>
<reference evidence="2" key="1">
    <citation type="submission" date="2022-03" db="EMBL/GenBank/DDBJ databases">
        <authorList>
            <person name="Martin H S."/>
        </authorList>
    </citation>
    <scope>NUCLEOTIDE SEQUENCE</scope>
</reference>